<proteinExistence type="predicted"/>
<evidence type="ECO:0000256" key="1">
    <source>
        <dbReference type="SAM" id="Phobius"/>
    </source>
</evidence>
<dbReference type="EMBL" id="JBHSMS010000080">
    <property type="protein sequence ID" value="MFC5513965.1"/>
    <property type="molecule type" value="Genomic_DNA"/>
</dbReference>
<accession>A0ABW0PMT1</accession>
<feature type="transmembrane region" description="Helical" evidence="1">
    <location>
        <begin position="6"/>
        <end position="25"/>
    </location>
</feature>
<evidence type="ECO:0000313" key="2">
    <source>
        <dbReference type="EMBL" id="MFC5513965.1"/>
    </source>
</evidence>
<name>A0ABW0PMT1_9BURK</name>
<dbReference type="Proteomes" id="UP001596031">
    <property type="component" value="Unassembled WGS sequence"/>
</dbReference>
<comment type="caution">
    <text evidence="2">The sequence shown here is derived from an EMBL/GenBank/DDBJ whole genome shotgun (WGS) entry which is preliminary data.</text>
</comment>
<evidence type="ECO:0000313" key="3">
    <source>
        <dbReference type="Proteomes" id="UP001596031"/>
    </source>
</evidence>
<reference evidence="3" key="1">
    <citation type="journal article" date="2019" name="Int. J. Syst. Evol. Microbiol.">
        <title>The Global Catalogue of Microorganisms (GCM) 10K type strain sequencing project: providing services to taxonomists for standard genome sequencing and annotation.</title>
        <authorList>
            <consortium name="The Broad Institute Genomics Platform"/>
            <consortium name="The Broad Institute Genome Sequencing Center for Infectious Disease"/>
            <person name="Wu L."/>
            <person name="Ma J."/>
        </authorList>
    </citation>
    <scope>NUCLEOTIDE SEQUENCE [LARGE SCALE GENOMIC DNA]</scope>
    <source>
        <strain evidence="3">CCUG 38813</strain>
    </source>
</reference>
<dbReference type="RefSeq" id="WP_379727150.1">
    <property type="nucleotide sequence ID" value="NZ_JBHSMS010000080.1"/>
</dbReference>
<keyword evidence="1" id="KW-0812">Transmembrane</keyword>
<keyword evidence="1" id="KW-0472">Membrane</keyword>
<organism evidence="2 3">
    <name type="scientific">Massilia jejuensis</name>
    <dbReference type="NCBI Taxonomy" id="648894"/>
    <lineage>
        <taxon>Bacteria</taxon>
        <taxon>Pseudomonadati</taxon>
        <taxon>Pseudomonadota</taxon>
        <taxon>Betaproteobacteria</taxon>
        <taxon>Burkholderiales</taxon>
        <taxon>Oxalobacteraceae</taxon>
        <taxon>Telluria group</taxon>
        <taxon>Massilia</taxon>
    </lineage>
</organism>
<gene>
    <name evidence="2" type="ORF">ACFPOU_22945</name>
</gene>
<sequence>MKKKALFFAGVSLIFMAGVVTPFLWKKTMDTKASYRLKEPMLISNSNGAPYYMIPTNTVLHFEKGFAEGHQLYKIDVFFKGKLPADQLAPDAASESTWLYPLDADDIPKVLHQYPLSKEDLVQIMKARKMTRDDLAQIVRDWKDD</sequence>
<keyword evidence="1" id="KW-1133">Transmembrane helix</keyword>
<protein>
    <submittedName>
        <fullName evidence="2">Uncharacterized protein</fullName>
    </submittedName>
</protein>
<keyword evidence="3" id="KW-1185">Reference proteome</keyword>